<organism evidence="3 4">
    <name type="scientific">Nocardia colli</name>
    <dbReference type="NCBI Taxonomy" id="2545717"/>
    <lineage>
        <taxon>Bacteria</taxon>
        <taxon>Bacillati</taxon>
        <taxon>Actinomycetota</taxon>
        <taxon>Actinomycetes</taxon>
        <taxon>Mycobacteriales</taxon>
        <taxon>Nocardiaceae</taxon>
        <taxon>Nocardia</taxon>
    </lineage>
</organism>
<sequence>MSSRPGTQITLNARSPLAQPGADPSSTAWTKGDRSVNTEGTTLKVVRYNSSEALRYADEIKAIYLAAHQRQQGNPWYSPAKFWERLEDLYAPIPGFELAAGWRDGHLVGYAFGTPYQWSAEVRDKAAQVFPELVAEIADAPVYIFREFSVHPDHQRQGYGRIIHDAALAERPERLAYLMVRVENPARANYVSWGWQAIGQARPLADWPLMDEMAKPLPATSN</sequence>
<accession>A0A5N0E5P5</accession>
<dbReference type="Proteomes" id="UP000323876">
    <property type="component" value="Unassembled WGS sequence"/>
</dbReference>
<evidence type="ECO:0000313" key="4">
    <source>
        <dbReference type="Proteomes" id="UP000323876"/>
    </source>
</evidence>
<evidence type="ECO:0000259" key="2">
    <source>
        <dbReference type="PROSITE" id="PS51186"/>
    </source>
</evidence>
<dbReference type="OrthoDB" id="4536199at2"/>
<dbReference type="GO" id="GO:0016747">
    <property type="term" value="F:acyltransferase activity, transferring groups other than amino-acyl groups"/>
    <property type="evidence" value="ECO:0007669"/>
    <property type="project" value="InterPro"/>
</dbReference>
<keyword evidence="3" id="KW-0808">Transferase</keyword>
<feature type="compositionally biased region" description="Polar residues" evidence="1">
    <location>
        <begin position="1"/>
        <end position="13"/>
    </location>
</feature>
<name>A0A5N0E5P5_9NOCA</name>
<feature type="domain" description="N-acetyltransferase" evidence="2">
    <location>
        <begin position="52"/>
        <end position="218"/>
    </location>
</feature>
<gene>
    <name evidence="3" type="ORF">F3087_34240</name>
</gene>
<dbReference type="Gene3D" id="3.40.630.30">
    <property type="match status" value="1"/>
</dbReference>
<feature type="region of interest" description="Disordered" evidence="1">
    <location>
        <begin position="1"/>
        <end position="35"/>
    </location>
</feature>
<proteinExistence type="predicted"/>
<dbReference type="InterPro" id="IPR000182">
    <property type="entry name" value="GNAT_dom"/>
</dbReference>
<dbReference type="CDD" id="cd04301">
    <property type="entry name" value="NAT_SF"/>
    <property type="match status" value="1"/>
</dbReference>
<protein>
    <submittedName>
        <fullName evidence="3">GNAT family N-acetyltransferase</fullName>
    </submittedName>
</protein>
<evidence type="ECO:0000313" key="3">
    <source>
        <dbReference type="EMBL" id="KAA8884286.1"/>
    </source>
</evidence>
<reference evidence="3 4" key="1">
    <citation type="submission" date="2019-09" db="EMBL/GenBank/DDBJ databases">
        <authorList>
            <person name="Wang X."/>
        </authorList>
    </citation>
    <scope>NUCLEOTIDE SEQUENCE [LARGE SCALE GENOMIC DNA]</scope>
    <source>
        <strain evidence="3 4">CICC 11023</strain>
    </source>
</reference>
<comment type="caution">
    <text evidence="3">The sequence shown here is derived from an EMBL/GenBank/DDBJ whole genome shotgun (WGS) entry which is preliminary data.</text>
</comment>
<keyword evidence="4" id="KW-1185">Reference proteome</keyword>
<dbReference type="Pfam" id="PF00583">
    <property type="entry name" value="Acetyltransf_1"/>
    <property type="match status" value="1"/>
</dbReference>
<dbReference type="InterPro" id="IPR016181">
    <property type="entry name" value="Acyl_CoA_acyltransferase"/>
</dbReference>
<dbReference type="SUPFAM" id="SSF55729">
    <property type="entry name" value="Acyl-CoA N-acyltransferases (Nat)"/>
    <property type="match status" value="1"/>
</dbReference>
<dbReference type="EMBL" id="VXLC01000021">
    <property type="protein sequence ID" value="KAA8884286.1"/>
    <property type="molecule type" value="Genomic_DNA"/>
</dbReference>
<dbReference type="AlphaFoldDB" id="A0A5N0E5P5"/>
<dbReference type="PROSITE" id="PS51186">
    <property type="entry name" value="GNAT"/>
    <property type="match status" value="1"/>
</dbReference>
<evidence type="ECO:0000256" key="1">
    <source>
        <dbReference type="SAM" id="MobiDB-lite"/>
    </source>
</evidence>